<dbReference type="Proteomes" id="UP001604336">
    <property type="component" value="Unassembled WGS sequence"/>
</dbReference>
<comment type="caution">
    <text evidence="1">The sequence shown here is derived from an EMBL/GenBank/DDBJ whole genome shotgun (WGS) entry which is preliminary data.</text>
</comment>
<name>A0ABD1QXS5_9LAMI</name>
<evidence type="ECO:0000313" key="1">
    <source>
        <dbReference type="EMBL" id="KAL2480958.1"/>
    </source>
</evidence>
<sequence>MEMKVEAKKTLIGQGVKNAACERLLDQRMGELKMKSKKLNECLNCFHVAIPKLRDQKERPPFIPGAVLEAKTKKAEQVVQKQIKLEKDLEDENGGVCVCP</sequence>
<dbReference type="AlphaFoldDB" id="A0ABD1QXS5"/>
<gene>
    <name evidence="1" type="ORF">Adt_33924</name>
</gene>
<evidence type="ECO:0000313" key="2">
    <source>
        <dbReference type="Proteomes" id="UP001604336"/>
    </source>
</evidence>
<dbReference type="EMBL" id="JBFOLK010000010">
    <property type="protein sequence ID" value="KAL2480958.1"/>
    <property type="molecule type" value="Genomic_DNA"/>
</dbReference>
<protein>
    <submittedName>
        <fullName evidence="1">Nucleolar GTP-binding protein 1</fullName>
    </submittedName>
</protein>
<keyword evidence="2" id="KW-1185">Reference proteome</keyword>
<proteinExistence type="predicted"/>
<organism evidence="1 2">
    <name type="scientific">Abeliophyllum distichum</name>
    <dbReference type="NCBI Taxonomy" id="126358"/>
    <lineage>
        <taxon>Eukaryota</taxon>
        <taxon>Viridiplantae</taxon>
        <taxon>Streptophyta</taxon>
        <taxon>Embryophyta</taxon>
        <taxon>Tracheophyta</taxon>
        <taxon>Spermatophyta</taxon>
        <taxon>Magnoliopsida</taxon>
        <taxon>eudicotyledons</taxon>
        <taxon>Gunneridae</taxon>
        <taxon>Pentapetalae</taxon>
        <taxon>asterids</taxon>
        <taxon>lamiids</taxon>
        <taxon>Lamiales</taxon>
        <taxon>Oleaceae</taxon>
        <taxon>Forsythieae</taxon>
        <taxon>Abeliophyllum</taxon>
    </lineage>
</organism>
<reference evidence="2" key="1">
    <citation type="submission" date="2024-07" db="EMBL/GenBank/DDBJ databases">
        <title>Two chromosome-level genome assemblies of Korean endemic species Abeliophyllum distichum and Forsythia ovata (Oleaceae).</title>
        <authorList>
            <person name="Jang H."/>
        </authorList>
    </citation>
    <scope>NUCLEOTIDE SEQUENCE [LARGE SCALE GENOMIC DNA]</scope>
</reference>
<accession>A0ABD1QXS5</accession>